<reference evidence="1 2" key="1">
    <citation type="submission" date="2016-09" db="EMBL/GenBank/DDBJ databases">
        <title>The draft genome of Dichanthelium oligosanthes: A C3 panicoid grass species.</title>
        <authorList>
            <person name="Studer A.J."/>
            <person name="Schnable J.C."/>
            <person name="Brutnell T.P."/>
        </authorList>
    </citation>
    <scope>NUCLEOTIDE SEQUENCE [LARGE SCALE GENOMIC DNA]</scope>
    <source>
        <strain evidence="2">cv. Kellogg 1175</strain>
        <tissue evidence="1">Leaf</tissue>
    </source>
</reference>
<keyword evidence="2" id="KW-1185">Reference proteome</keyword>
<dbReference type="Proteomes" id="UP000095767">
    <property type="component" value="Unassembled WGS sequence"/>
</dbReference>
<evidence type="ECO:0000313" key="1">
    <source>
        <dbReference type="EMBL" id="OEL36213.1"/>
    </source>
</evidence>
<accession>A0A1E5WFP2</accession>
<comment type="caution">
    <text evidence="1">The sequence shown here is derived from an EMBL/GenBank/DDBJ whole genome shotgun (WGS) entry which is preliminary data.</text>
</comment>
<dbReference type="EMBL" id="LWDX02009834">
    <property type="protein sequence ID" value="OEL36213.1"/>
    <property type="molecule type" value="Genomic_DNA"/>
</dbReference>
<protein>
    <submittedName>
        <fullName evidence="1">Uncharacterized protein</fullName>
    </submittedName>
</protein>
<name>A0A1E5WFP2_9POAL</name>
<dbReference type="AlphaFoldDB" id="A0A1E5WFP2"/>
<sequence length="33" mass="3679">MNVIVLASSRGKIFVYQISKPHMLWVASVTTVC</sequence>
<organism evidence="1 2">
    <name type="scientific">Dichanthelium oligosanthes</name>
    <dbReference type="NCBI Taxonomy" id="888268"/>
    <lineage>
        <taxon>Eukaryota</taxon>
        <taxon>Viridiplantae</taxon>
        <taxon>Streptophyta</taxon>
        <taxon>Embryophyta</taxon>
        <taxon>Tracheophyta</taxon>
        <taxon>Spermatophyta</taxon>
        <taxon>Magnoliopsida</taxon>
        <taxon>Liliopsida</taxon>
        <taxon>Poales</taxon>
        <taxon>Poaceae</taxon>
        <taxon>PACMAD clade</taxon>
        <taxon>Panicoideae</taxon>
        <taxon>Panicodae</taxon>
        <taxon>Paniceae</taxon>
        <taxon>Dichantheliinae</taxon>
        <taxon>Dichanthelium</taxon>
    </lineage>
</organism>
<gene>
    <name evidence="1" type="ORF">BAE44_0002770</name>
</gene>
<proteinExistence type="predicted"/>
<evidence type="ECO:0000313" key="2">
    <source>
        <dbReference type="Proteomes" id="UP000095767"/>
    </source>
</evidence>